<comment type="caution">
    <text evidence="2">The sequence shown here is derived from an EMBL/GenBank/DDBJ whole genome shotgun (WGS) entry which is preliminary data.</text>
</comment>
<dbReference type="Proteomes" id="UP000265520">
    <property type="component" value="Unassembled WGS sequence"/>
</dbReference>
<dbReference type="PANTHER" id="PTHR47723:SF23">
    <property type="entry name" value="REVERSE TRANSCRIPTASE-LIKE PROTEIN"/>
    <property type="match status" value="1"/>
</dbReference>
<dbReference type="GO" id="GO:0004523">
    <property type="term" value="F:RNA-DNA hybrid ribonuclease activity"/>
    <property type="evidence" value="ECO:0007669"/>
    <property type="project" value="InterPro"/>
</dbReference>
<dbReference type="InterPro" id="IPR012337">
    <property type="entry name" value="RNaseH-like_sf"/>
</dbReference>
<protein>
    <submittedName>
        <fullName evidence="2">Ribonuclease H protein</fullName>
    </submittedName>
</protein>
<dbReference type="GO" id="GO:0003676">
    <property type="term" value="F:nucleic acid binding"/>
    <property type="evidence" value="ECO:0007669"/>
    <property type="project" value="InterPro"/>
</dbReference>
<dbReference type="AlphaFoldDB" id="A0A392RAW6"/>
<evidence type="ECO:0000259" key="1">
    <source>
        <dbReference type="Pfam" id="PF13456"/>
    </source>
</evidence>
<dbReference type="InterPro" id="IPR036397">
    <property type="entry name" value="RNaseH_sf"/>
</dbReference>
<dbReference type="InterPro" id="IPR053151">
    <property type="entry name" value="RNase_H-like"/>
</dbReference>
<organism evidence="2 3">
    <name type="scientific">Trifolium medium</name>
    <dbReference type="NCBI Taxonomy" id="97028"/>
    <lineage>
        <taxon>Eukaryota</taxon>
        <taxon>Viridiplantae</taxon>
        <taxon>Streptophyta</taxon>
        <taxon>Embryophyta</taxon>
        <taxon>Tracheophyta</taxon>
        <taxon>Spermatophyta</taxon>
        <taxon>Magnoliopsida</taxon>
        <taxon>eudicotyledons</taxon>
        <taxon>Gunneridae</taxon>
        <taxon>Pentapetalae</taxon>
        <taxon>rosids</taxon>
        <taxon>fabids</taxon>
        <taxon>Fabales</taxon>
        <taxon>Fabaceae</taxon>
        <taxon>Papilionoideae</taxon>
        <taxon>50 kb inversion clade</taxon>
        <taxon>NPAAA clade</taxon>
        <taxon>Hologalegina</taxon>
        <taxon>IRL clade</taxon>
        <taxon>Trifolieae</taxon>
        <taxon>Trifolium</taxon>
    </lineage>
</organism>
<name>A0A392RAW6_9FABA</name>
<dbReference type="SUPFAM" id="SSF53098">
    <property type="entry name" value="Ribonuclease H-like"/>
    <property type="match status" value="1"/>
</dbReference>
<reference evidence="2 3" key="1">
    <citation type="journal article" date="2018" name="Front. Plant Sci.">
        <title>Red Clover (Trifolium pratense) and Zigzag Clover (T. medium) - A Picture of Genomic Similarities and Differences.</title>
        <authorList>
            <person name="Dluhosova J."/>
            <person name="Istvanek J."/>
            <person name="Nedelnik J."/>
            <person name="Repkova J."/>
        </authorList>
    </citation>
    <scope>NUCLEOTIDE SEQUENCE [LARGE SCALE GENOMIC DNA]</scope>
    <source>
        <strain evidence="3">cv. 10/8</strain>
        <tissue evidence="2">Leaf</tissue>
    </source>
</reference>
<dbReference type="InterPro" id="IPR002156">
    <property type="entry name" value="RNaseH_domain"/>
</dbReference>
<evidence type="ECO:0000313" key="2">
    <source>
        <dbReference type="EMBL" id="MCI33337.1"/>
    </source>
</evidence>
<dbReference type="InterPro" id="IPR044730">
    <property type="entry name" value="RNase_H-like_dom_plant"/>
</dbReference>
<dbReference type="Gene3D" id="3.30.420.10">
    <property type="entry name" value="Ribonuclease H-like superfamily/Ribonuclease H"/>
    <property type="match status" value="1"/>
</dbReference>
<keyword evidence="3" id="KW-1185">Reference proteome</keyword>
<evidence type="ECO:0000313" key="3">
    <source>
        <dbReference type="Proteomes" id="UP000265520"/>
    </source>
</evidence>
<feature type="domain" description="RNase H type-1" evidence="1">
    <location>
        <begin position="4"/>
        <end position="64"/>
    </location>
</feature>
<dbReference type="CDD" id="cd06222">
    <property type="entry name" value="RNase_H_like"/>
    <property type="match status" value="1"/>
</dbReference>
<dbReference type="EMBL" id="LXQA010203560">
    <property type="protein sequence ID" value="MCI33337.1"/>
    <property type="molecule type" value="Genomic_DNA"/>
</dbReference>
<sequence>MDTLCAPGQASYGGIFRNSTGDCIGCFADKLGIENAFFAELVAAMKAIEIAFTNGWHSLWLETD</sequence>
<dbReference type="PANTHER" id="PTHR47723">
    <property type="entry name" value="OS05G0353850 PROTEIN"/>
    <property type="match status" value="1"/>
</dbReference>
<proteinExistence type="predicted"/>
<feature type="non-terminal residue" evidence="2">
    <location>
        <position position="64"/>
    </location>
</feature>
<accession>A0A392RAW6</accession>
<dbReference type="Pfam" id="PF13456">
    <property type="entry name" value="RVT_3"/>
    <property type="match status" value="1"/>
</dbReference>